<proteinExistence type="predicted"/>
<feature type="transmembrane region" description="Helical" evidence="1">
    <location>
        <begin position="120"/>
        <end position="142"/>
    </location>
</feature>
<feature type="transmembrane region" description="Helical" evidence="1">
    <location>
        <begin position="187"/>
        <end position="210"/>
    </location>
</feature>
<protein>
    <recommendedName>
        <fullName evidence="4">Protease PrsW</fullName>
    </recommendedName>
</protein>
<keyword evidence="1" id="KW-0472">Membrane</keyword>
<feature type="transmembrane region" description="Helical" evidence="1">
    <location>
        <begin position="154"/>
        <end position="175"/>
    </location>
</feature>
<dbReference type="EMBL" id="BIXY01000014">
    <property type="protein sequence ID" value="GCF07806.1"/>
    <property type="molecule type" value="Genomic_DNA"/>
</dbReference>
<gene>
    <name evidence="2" type="ORF">KDI_13700</name>
</gene>
<comment type="caution">
    <text evidence="2">The sequence shown here is derived from an EMBL/GenBank/DDBJ whole genome shotgun (WGS) entry which is preliminary data.</text>
</comment>
<evidence type="ECO:0000256" key="1">
    <source>
        <dbReference type="SAM" id="Phobius"/>
    </source>
</evidence>
<dbReference type="AlphaFoldDB" id="A0A5A5T9G8"/>
<dbReference type="Proteomes" id="UP000322530">
    <property type="component" value="Unassembled WGS sequence"/>
</dbReference>
<accession>A0A5A5T9G8</accession>
<keyword evidence="1" id="KW-0812">Transmembrane</keyword>
<keyword evidence="3" id="KW-1185">Reference proteome</keyword>
<dbReference type="GO" id="GO:0008233">
    <property type="term" value="F:peptidase activity"/>
    <property type="evidence" value="ECO:0007669"/>
    <property type="project" value="InterPro"/>
</dbReference>
<feature type="transmembrane region" description="Helical" evidence="1">
    <location>
        <begin position="257"/>
        <end position="278"/>
    </location>
</feature>
<dbReference type="PANTHER" id="PTHR36844">
    <property type="entry name" value="PROTEASE PRSW"/>
    <property type="match status" value="1"/>
</dbReference>
<feature type="transmembrane region" description="Helical" evidence="1">
    <location>
        <begin position="26"/>
        <end position="46"/>
    </location>
</feature>
<dbReference type="Pfam" id="PF13367">
    <property type="entry name" value="PrsW-protease"/>
    <property type="match status" value="1"/>
</dbReference>
<name>A0A5A5T9G8_9CHLR</name>
<organism evidence="2 3">
    <name type="scientific">Dictyobacter arantiisoli</name>
    <dbReference type="NCBI Taxonomy" id="2014874"/>
    <lineage>
        <taxon>Bacteria</taxon>
        <taxon>Bacillati</taxon>
        <taxon>Chloroflexota</taxon>
        <taxon>Ktedonobacteria</taxon>
        <taxon>Ktedonobacterales</taxon>
        <taxon>Dictyobacteraceae</taxon>
        <taxon>Dictyobacter</taxon>
    </lineage>
</organism>
<sequence length="292" mass="31516">MVPSNRVPPEQPANELVMPQRRGHGWLSALIIGLLLFVISILVMFWTENSNLYPTVIIIGNFLIPIVFVIFLYDHQNISSLSAETIAKSFGMGGILGTLGAAVLEALLVPPPTANGRLSFGAGMLVGLIEEGCKILAVVWLARKMRHTSALDGLLLGAAVGMGFAALESTGYAFTTFMMGQGHFGSSIVITIFRGLLAPFGHGTWTAILASVLFHNSYNNRFHITPAVIITYLFVSILHGAWDGLPQTIYLVIPPGIPLSVSNLVISCTGLIVLIIFYRVDARPHLRQPARG</sequence>
<evidence type="ECO:0000313" key="2">
    <source>
        <dbReference type="EMBL" id="GCF07806.1"/>
    </source>
</evidence>
<evidence type="ECO:0000313" key="3">
    <source>
        <dbReference type="Proteomes" id="UP000322530"/>
    </source>
</evidence>
<feature type="transmembrane region" description="Helical" evidence="1">
    <location>
        <begin position="52"/>
        <end position="73"/>
    </location>
</feature>
<reference evidence="2 3" key="1">
    <citation type="submission" date="2019-01" db="EMBL/GenBank/DDBJ databases">
        <title>Draft genome sequence of Dictyobacter sp. Uno17.</title>
        <authorList>
            <person name="Wang C.M."/>
            <person name="Zheng Y."/>
            <person name="Sakai Y."/>
            <person name="Abe K."/>
            <person name="Yokota A."/>
            <person name="Yabe S."/>
        </authorList>
    </citation>
    <scope>NUCLEOTIDE SEQUENCE [LARGE SCALE GENOMIC DNA]</scope>
    <source>
        <strain evidence="2 3">Uno17</strain>
    </source>
</reference>
<dbReference type="RefSeq" id="WP_149400811.1">
    <property type="nucleotide sequence ID" value="NZ_BIXY01000014.1"/>
</dbReference>
<evidence type="ECO:0008006" key="4">
    <source>
        <dbReference type="Google" id="ProtNLM"/>
    </source>
</evidence>
<dbReference type="InterPro" id="IPR026898">
    <property type="entry name" value="PrsW"/>
</dbReference>
<feature type="transmembrane region" description="Helical" evidence="1">
    <location>
        <begin position="222"/>
        <end position="242"/>
    </location>
</feature>
<keyword evidence="1" id="KW-1133">Transmembrane helix</keyword>
<dbReference type="OrthoDB" id="153483at2"/>
<feature type="transmembrane region" description="Helical" evidence="1">
    <location>
        <begin position="85"/>
        <end position="108"/>
    </location>
</feature>
<dbReference type="PANTHER" id="PTHR36844:SF1">
    <property type="entry name" value="PROTEASE PRSW"/>
    <property type="match status" value="1"/>
</dbReference>